<dbReference type="AlphaFoldDB" id="A0A183EQ41"/>
<dbReference type="WBParaSite" id="GPUH_0002311001-mRNA-1">
    <property type="protein sequence ID" value="GPUH_0002311001-mRNA-1"/>
    <property type="gene ID" value="GPUH_0002311001"/>
</dbReference>
<reference evidence="2 3" key="2">
    <citation type="submission" date="2018-11" db="EMBL/GenBank/DDBJ databases">
        <authorList>
            <consortium name="Pathogen Informatics"/>
        </authorList>
    </citation>
    <scope>NUCLEOTIDE SEQUENCE [LARGE SCALE GENOMIC DNA]</scope>
</reference>
<evidence type="ECO:0000256" key="1">
    <source>
        <dbReference type="SAM" id="Phobius"/>
    </source>
</evidence>
<accession>A0A183EQ41</accession>
<dbReference type="EMBL" id="UYRT01096771">
    <property type="protein sequence ID" value="VDN40960.1"/>
    <property type="molecule type" value="Genomic_DNA"/>
</dbReference>
<name>A0A183EQ41_9BILA</name>
<sequence length="95" mass="10797">MCISCSLTAVLHIALFCSRFINSGYEWHIAEFVIAYVTISSNLNPLVIIVAACVLQDDIREAVFALFPQRLQLLLTKWMPNVWALVFRRLAQVSI</sequence>
<keyword evidence="1" id="KW-1133">Transmembrane helix</keyword>
<evidence type="ECO:0000313" key="3">
    <source>
        <dbReference type="Proteomes" id="UP000271098"/>
    </source>
</evidence>
<keyword evidence="3" id="KW-1185">Reference proteome</keyword>
<organism evidence="4">
    <name type="scientific">Gongylonema pulchrum</name>
    <dbReference type="NCBI Taxonomy" id="637853"/>
    <lineage>
        <taxon>Eukaryota</taxon>
        <taxon>Metazoa</taxon>
        <taxon>Ecdysozoa</taxon>
        <taxon>Nematoda</taxon>
        <taxon>Chromadorea</taxon>
        <taxon>Rhabditida</taxon>
        <taxon>Spirurina</taxon>
        <taxon>Spiruromorpha</taxon>
        <taxon>Spiruroidea</taxon>
        <taxon>Gongylonematidae</taxon>
        <taxon>Gongylonema</taxon>
    </lineage>
</organism>
<evidence type="ECO:0000313" key="4">
    <source>
        <dbReference type="WBParaSite" id="GPUH_0002311001-mRNA-1"/>
    </source>
</evidence>
<protein>
    <submittedName>
        <fullName evidence="4">G_PROTEIN_RECEP_F1_2 domain-containing protein</fullName>
    </submittedName>
</protein>
<keyword evidence="1" id="KW-0472">Membrane</keyword>
<proteinExistence type="predicted"/>
<feature type="transmembrane region" description="Helical" evidence="1">
    <location>
        <begin position="33"/>
        <end position="55"/>
    </location>
</feature>
<keyword evidence="1" id="KW-0812">Transmembrane</keyword>
<evidence type="ECO:0000313" key="2">
    <source>
        <dbReference type="EMBL" id="VDN40960.1"/>
    </source>
</evidence>
<dbReference type="Proteomes" id="UP000271098">
    <property type="component" value="Unassembled WGS sequence"/>
</dbReference>
<gene>
    <name evidence="2" type="ORF">GPUH_LOCUS23085</name>
</gene>
<reference evidence="4" key="1">
    <citation type="submission" date="2016-06" db="UniProtKB">
        <authorList>
            <consortium name="WormBaseParasite"/>
        </authorList>
    </citation>
    <scope>IDENTIFICATION</scope>
</reference>